<protein>
    <submittedName>
        <fullName evidence="2">Arylesterase</fullName>
    </submittedName>
</protein>
<dbReference type="SUPFAM" id="SSF52266">
    <property type="entry name" value="SGNH hydrolase"/>
    <property type="match status" value="1"/>
</dbReference>
<evidence type="ECO:0000313" key="2">
    <source>
        <dbReference type="EMBL" id="TPE62911.1"/>
    </source>
</evidence>
<comment type="caution">
    <text evidence="2">The sequence shown here is derived from an EMBL/GenBank/DDBJ whole genome shotgun (WGS) entry which is preliminary data.</text>
</comment>
<keyword evidence="3" id="KW-1185">Reference proteome</keyword>
<proteinExistence type="predicted"/>
<feature type="domain" description="SGNH hydrolase-type esterase" evidence="1">
    <location>
        <begin position="50"/>
        <end position="211"/>
    </location>
</feature>
<reference evidence="2 3" key="1">
    <citation type="submission" date="2019-06" db="EMBL/GenBank/DDBJ databases">
        <authorList>
            <person name="Lee I."/>
            <person name="Jang G.I."/>
            <person name="Hwang C.Y."/>
        </authorList>
    </citation>
    <scope>NUCLEOTIDE SEQUENCE [LARGE SCALE GENOMIC DNA]</scope>
    <source>
        <strain evidence="2 3">PAMC 28131</strain>
    </source>
</reference>
<dbReference type="PANTHER" id="PTHR30383:SF24">
    <property type="entry name" value="THIOESTERASE 1_PROTEASE 1_LYSOPHOSPHOLIPASE L1"/>
    <property type="match status" value="1"/>
</dbReference>
<dbReference type="EMBL" id="VFSU01000016">
    <property type="protein sequence ID" value="TPE62911.1"/>
    <property type="molecule type" value="Genomic_DNA"/>
</dbReference>
<sequence>MEFPLKKSTVWNPRSYGQPSALFQLLSFIAATFLLALAHPAAAQDKLILALGDSLTAGYQLKPTESFPAQLQTALQKEGRKVRVHNAGVSGDTTAQGKARLNWVLASLKQKPDLAIVALGANDMLRGQPPAQARANLDAILTELDKRGIPVVLAGMLAAPNMGPAYAKEFNAIYPALAKKHGATLYPFYTQGVTANPKLLLADGMHPNAAGVGVMVKNILPTVRKALDSRK</sequence>
<evidence type="ECO:0000259" key="1">
    <source>
        <dbReference type="Pfam" id="PF13472"/>
    </source>
</evidence>
<dbReference type="InterPro" id="IPR008265">
    <property type="entry name" value="Lipase_GDSL_AS"/>
</dbReference>
<dbReference type="InterPro" id="IPR036514">
    <property type="entry name" value="SGNH_hydro_sf"/>
</dbReference>
<dbReference type="PROSITE" id="PS01098">
    <property type="entry name" value="LIPASE_GDSL_SER"/>
    <property type="match status" value="1"/>
</dbReference>
<evidence type="ECO:0000313" key="3">
    <source>
        <dbReference type="Proteomes" id="UP000319897"/>
    </source>
</evidence>
<dbReference type="Proteomes" id="UP000319897">
    <property type="component" value="Unassembled WGS sequence"/>
</dbReference>
<dbReference type="Gene3D" id="3.40.50.1110">
    <property type="entry name" value="SGNH hydrolase"/>
    <property type="match status" value="1"/>
</dbReference>
<dbReference type="OrthoDB" id="9786188at2"/>
<dbReference type="GO" id="GO:0004622">
    <property type="term" value="F:phosphatidylcholine lysophospholipase activity"/>
    <property type="evidence" value="ECO:0007669"/>
    <property type="project" value="TreeGrafter"/>
</dbReference>
<dbReference type="CDD" id="cd01822">
    <property type="entry name" value="Lysophospholipase_L1_like"/>
    <property type="match status" value="1"/>
</dbReference>
<dbReference type="InterPro" id="IPR051532">
    <property type="entry name" value="Ester_Hydrolysis_Enzymes"/>
</dbReference>
<gene>
    <name evidence="2" type="ORF">FJQ54_04995</name>
</gene>
<dbReference type="AlphaFoldDB" id="A0A501XQF5"/>
<dbReference type="GO" id="GO:0006629">
    <property type="term" value="P:lipid metabolic process"/>
    <property type="evidence" value="ECO:0007669"/>
    <property type="project" value="InterPro"/>
</dbReference>
<dbReference type="PANTHER" id="PTHR30383">
    <property type="entry name" value="THIOESTERASE 1/PROTEASE 1/LYSOPHOSPHOLIPASE L1"/>
    <property type="match status" value="1"/>
</dbReference>
<accession>A0A501XQF5</accession>
<name>A0A501XQF5_9SPHN</name>
<organism evidence="2 3">
    <name type="scientific">Sandaracinobacter neustonicus</name>
    <dbReference type="NCBI Taxonomy" id="1715348"/>
    <lineage>
        <taxon>Bacteria</taxon>
        <taxon>Pseudomonadati</taxon>
        <taxon>Pseudomonadota</taxon>
        <taxon>Alphaproteobacteria</taxon>
        <taxon>Sphingomonadales</taxon>
        <taxon>Sphingosinicellaceae</taxon>
        <taxon>Sandaracinobacter</taxon>
    </lineage>
</organism>
<dbReference type="InterPro" id="IPR013830">
    <property type="entry name" value="SGNH_hydro"/>
</dbReference>
<dbReference type="Pfam" id="PF13472">
    <property type="entry name" value="Lipase_GDSL_2"/>
    <property type="match status" value="1"/>
</dbReference>